<feature type="compositionally biased region" description="Low complexity" evidence="1">
    <location>
        <begin position="9"/>
        <end position="29"/>
    </location>
</feature>
<dbReference type="EMBL" id="HBGZ01002292">
    <property type="protein sequence ID" value="CAD9574114.1"/>
    <property type="molecule type" value="Transcribed_RNA"/>
</dbReference>
<feature type="region of interest" description="Disordered" evidence="1">
    <location>
        <begin position="49"/>
        <end position="83"/>
    </location>
</feature>
<evidence type="ECO:0000313" key="2">
    <source>
        <dbReference type="EMBL" id="CAD9574114.1"/>
    </source>
</evidence>
<gene>
    <name evidence="2" type="ORF">SMAR0320_LOCUS1582</name>
</gene>
<proteinExistence type="predicted"/>
<reference evidence="2" key="1">
    <citation type="submission" date="2021-01" db="EMBL/GenBank/DDBJ databases">
        <authorList>
            <person name="Corre E."/>
            <person name="Pelletier E."/>
            <person name="Niang G."/>
            <person name="Scheremetjew M."/>
            <person name="Finn R."/>
            <person name="Kale V."/>
            <person name="Holt S."/>
            <person name="Cochrane G."/>
            <person name="Meng A."/>
            <person name="Brown T."/>
            <person name="Cohen L."/>
        </authorList>
    </citation>
    <scope>NUCLEOTIDE SEQUENCE</scope>
    <source>
        <strain evidence="2">SM1012Den-03</strain>
    </source>
</reference>
<name>A0A7S2KDZ7_9STRA</name>
<protein>
    <submittedName>
        <fullName evidence="2">Uncharacterized protein</fullName>
    </submittedName>
</protein>
<feature type="region of interest" description="Disordered" evidence="1">
    <location>
        <begin position="1"/>
        <end position="29"/>
    </location>
</feature>
<feature type="compositionally biased region" description="Acidic residues" evidence="1">
    <location>
        <begin position="50"/>
        <end position="63"/>
    </location>
</feature>
<organism evidence="2">
    <name type="scientific">Skeletonema marinoi</name>
    <dbReference type="NCBI Taxonomy" id="267567"/>
    <lineage>
        <taxon>Eukaryota</taxon>
        <taxon>Sar</taxon>
        <taxon>Stramenopiles</taxon>
        <taxon>Ochrophyta</taxon>
        <taxon>Bacillariophyta</taxon>
        <taxon>Coscinodiscophyceae</taxon>
        <taxon>Thalassiosirophycidae</taxon>
        <taxon>Thalassiosirales</taxon>
        <taxon>Skeletonemataceae</taxon>
        <taxon>Skeletonema</taxon>
        <taxon>Skeletonema marinoi-dohrnii complex</taxon>
    </lineage>
</organism>
<dbReference type="AlphaFoldDB" id="A0A7S2KDZ7"/>
<evidence type="ECO:0000256" key="1">
    <source>
        <dbReference type="SAM" id="MobiDB-lite"/>
    </source>
</evidence>
<feature type="compositionally biased region" description="Low complexity" evidence="1">
    <location>
        <begin position="64"/>
        <end position="80"/>
    </location>
</feature>
<sequence>MKLRTPRLGTTGSSPGSTTSSSSRSTAAAASHLNHLINNNLTAAINDAAAADDESPEEPDDALGDAGDVNNNNANNADGNYTYNEDEEVNGFLQLIRDEMTVEGIEKNTRAKSTFNTHQNENTRVIVWLFYNHKHVIHDELCSDLQDVIETVDYDTMLSRKYRGKKSVEERKNVYLFQQLRDKVAEFLGTPGSTTNKNTVIFDEFVADPKIYVDYLAKRRKGNGGLMKPSVYKSYRASLSFLFWRYEFQVPEQFSSRLKTYMDGIKRLANKARQCGEGNIEDGKRPLNFELFLQFNKWFLEMGTYEGIYALAYSLATFNLACRGDSTLMICLKHLMWKGDATGVPFSHSKEEQLGDDPTKRLPRFCFGNPFIQAADFISGIFLYIATNPELIDNKDGPLFPGAKDSHSTKFSNTLKIILKDPVKRAIIQKQYAFDPDDIGVHSWRKAAHTKMSCGSTAGPTNSAACIRGGHSIGAVRDVYVVQEKASDQYCGRILAGLDELSAAFAVSYPDFVPIEVMKSFDWMFDEGEDRSVKKGVPEEDYDEKKKEVNAEVEEVLNCIFTHERLEKFPTIHRFLEVGLASFLIHSKTIAECIPSTSTLLHLPLFTMTKVYKLKQHVRIAMPWDDHYKYFSQSTGIPPHVINYQHFAEIKELIKKLPTQFEESLDARQFNGAISLPQMKELMKEAQSEQNAAMAADIATIKKAMEDGKLLSVDSSPDEEEDPDYGKQFDLHLHPDGTLRKVPPDWTFPMNQLQQMYQYWHCGNQLQKICPMKYFHSSDVSFLGDSTRIRLNEVKQLMEIIDKTASQNGAKPTKKMNMTSTNTCFLRGKVGLKIPTTTPTGRKRDIGRLKWSSAITYLPKASKKRRVD</sequence>
<accession>A0A7S2KDZ7</accession>